<evidence type="ECO:0000256" key="1">
    <source>
        <dbReference type="ARBA" id="ARBA00006271"/>
    </source>
</evidence>
<evidence type="ECO:0000256" key="5">
    <source>
        <dbReference type="ARBA" id="ARBA00022840"/>
    </source>
</evidence>
<dbReference type="SUPFAM" id="SSF52540">
    <property type="entry name" value="P-loop containing nucleoside triphosphate hydrolases"/>
    <property type="match status" value="1"/>
</dbReference>
<evidence type="ECO:0000256" key="3">
    <source>
        <dbReference type="ARBA" id="ARBA00022741"/>
    </source>
</evidence>
<dbReference type="Pfam" id="PF00488">
    <property type="entry name" value="MutS_V"/>
    <property type="match status" value="1"/>
</dbReference>
<evidence type="ECO:0000256" key="4">
    <source>
        <dbReference type="ARBA" id="ARBA00022763"/>
    </source>
</evidence>
<evidence type="ECO:0000256" key="10">
    <source>
        <dbReference type="RuleBase" id="RU003756"/>
    </source>
</evidence>
<evidence type="ECO:0000256" key="2">
    <source>
        <dbReference type="ARBA" id="ARBA00021982"/>
    </source>
</evidence>
<dbReference type="EMBL" id="CP043316">
    <property type="protein sequence ID" value="QEK38321.1"/>
    <property type="molecule type" value="Genomic_DNA"/>
</dbReference>
<dbReference type="InterPro" id="IPR016151">
    <property type="entry name" value="DNA_mismatch_repair_MutS_N"/>
</dbReference>
<dbReference type="InterPro" id="IPR007860">
    <property type="entry name" value="DNA_mmatch_repair_MutS_con_dom"/>
</dbReference>
<dbReference type="AlphaFoldDB" id="A0A5C0UF62"/>
<dbReference type="Pfam" id="PF05192">
    <property type="entry name" value="MutS_III"/>
    <property type="match status" value="1"/>
</dbReference>
<dbReference type="GO" id="GO:0006298">
    <property type="term" value="P:mismatch repair"/>
    <property type="evidence" value="ECO:0007669"/>
    <property type="project" value="UniProtKB-UniRule"/>
</dbReference>
<dbReference type="GO" id="GO:0005524">
    <property type="term" value="F:ATP binding"/>
    <property type="evidence" value="ECO:0007669"/>
    <property type="project" value="UniProtKB-UniRule"/>
</dbReference>
<comment type="similarity">
    <text evidence="1 10">Belongs to the DNA mismatch repair MutS family.</text>
</comment>
<gene>
    <name evidence="12" type="primary">mutS</name>
    <name evidence="12" type="ORF">FZC34_00050</name>
</gene>
<dbReference type="InterPro" id="IPR036678">
    <property type="entry name" value="MutS_con_dom_sf"/>
</dbReference>
<dbReference type="PIRSF" id="PIRSF037677">
    <property type="entry name" value="DNA_mis_repair_Msh6"/>
    <property type="match status" value="1"/>
</dbReference>
<keyword evidence="13" id="KW-1185">Reference proteome</keyword>
<dbReference type="Pfam" id="PF05190">
    <property type="entry name" value="MutS_IV"/>
    <property type="match status" value="1"/>
</dbReference>
<dbReference type="SMART" id="SM00534">
    <property type="entry name" value="MUTSac"/>
    <property type="match status" value="1"/>
</dbReference>
<name>A0A5C0UF62_9PROT</name>
<dbReference type="InterPro" id="IPR017261">
    <property type="entry name" value="DNA_mismatch_repair_MutS/MSH"/>
</dbReference>
<reference evidence="12 13" key="1">
    <citation type="submission" date="2019-08" db="EMBL/GenBank/DDBJ databases">
        <title>Highly reduced genomes of protist endosymbionts show evolutionary convergence.</title>
        <authorList>
            <person name="George E."/>
            <person name="Husnik F."/>
            <person name="Tashyreva D."/>
            <person name="Prokopchuk G."/>
            <person name="Horak A."/>
            <person name="Kwong W.K."/>
            <person name="Lukes J."/>
            <person name="Keeling P.J."/>
        </authorList>
    </citation>
    <scope>NUCLEOTIDE SEQUENCE [LARGE SCALE GENOMIC DNA]</scope>
    <source>
        <strain evidence="12">1604LC</strain>
    </source>
</reference>
<dbReference type="SUPFAM" id="SSF53150">
    <property type="entry name" value="DNA repair protein MutS, domain II"/>
    <property type="match status" value="1"/>
</dbReference>
<dbReference type="KEGG" id="cpri:FZC34_00050"/>
<dbReference type="InterPro" id="IPR007695">
    <property type="entry name" value="DNA_mismatch_repair_MutS-lik_N"/>
</dbReference>
<organism evidence="12 13">
    <name type="scientific">Candidatus Cytomitobacter primus</name>
    <dbReference type="NCBI Taxonomy" id="2066024"/>
    <lineage>
        <taxon>Bacteria</taxon>
        <taxon>Pseudomonadati</taxon>
        <taxon>Pseudomonadota</taxon>
        <taxon>Alphaproteobacteria</taxon>
        <taxon>Holosporales</taxon>
        <taxon>Holosporaceae</taxon>
        <taxon>Candidatus Cytomitobacter</taxon>
    </lineage>
</organism>
<dbReference type="InterPro" id="IPR000432">
    <property type="entry name" value="DNA_mismatch_repair_MutS_C"/>
</dbReference>
<sequence>MKKTPLMKQYCDLKDNYNDCILFFRVGDFYEMFFEDAKRASHALNIALTAHGKNVDVPMCGIPYHASDAYIGKLIDKGHKIALCEQTESVYDRTDKKAPLKREVVRVITAGTLTESSMLDPKSYNFLLCCSPMKNGLISYSIVDLSIGDFFVDSTPMNDLNNVFSKWNPRECLVPESILNHDDLWRSINDWHTKIQLVPDVKYDLNQNRLNLKKIYKIAHLESFGSISDLEVRASGFLAQYLMYTQKSENIELKPIVKINDSHLMHLDKFTRDNLEITRTLQGNITGTLFDTLDNTVTAGGARLLKFRLTSPLKDLDLIKNRLNSIEFFIDNSIMIQEIKKYLALCDDLDRALGRVILDRSCPADCIKIANSLVAARNIYNLIIGFDLPTEIKDGIDALGYNETIIQKIKATIVECPPLKINEGDFIKDGYSGSLDELRNIKSVCDDKVKEMQDVYKQETEIPTLRIKYNNVLGYCVEIPNSQKKKMLYSFIEKQSLSTITRYSNSHLQEISARMLNAKALAVEKEVQIFNDLVDFIKSVKKSILYVAKVIAIIDVNVALANKSIINKYCKPTIDNGNNFNISNGRNPIVENILQKHNETFTANDCQLIDKKCLLMTGPNMAGKSTYLRQNALIALMAQAGCYVAADSMNFGMIDGIFVRIGASDNLANGMSTFMMEMVEVACILNNATENSLIIVDEVGRGTSAQEGKAIALAIMEHISIRKIRSLFATHYHELVKLSEHDQNIFCMTMSISEKDGNLLFMHKIKSGFTDQSFAISVCKMAGIPNSVIERSRKILEDDNKDKRSRIA</sequence>
<dbReference type="PROSITE" id="PS00486">
    <property type="entry name" value="DNA_MISMATCH_REPAIR_2"/>
    <property type="match status" value="1"/>
</dbReference>
<dbReference type="InterPro" id="IPR005748">
    <property type="entry name" value="DNA_mismatch_repair_MutS"/>
</dbReference>
<keyword evidence="5" id="KW-0067">ATP-binding</keyword>
<dbReference type="InterPro" id="IPR036187">
    <property type="entry name" value="DNA_mismatch_repair_MutS_sf"/>
</dbReference>
<dbReference type="OrthoDB" id="9802448at2"/>
<dbReference type="InterPro" id="IPR007696">
    <property type="entry name" value="DNA_mismatch_repair_MutS_core"/>
</dbReference>
<dbReference type="GO" id="GO:0030983">
    <property type="term" value="F:mismatched DNA binding"/>
    <property type="evidence" value="ECO:0007669"/>
    <property type="project" value="InterPro"/>
</dbReference>
<dbReference type="Proteomes" id="UP000325004">
    <property type="component" value="Chromosome"/>
</dbReference>
<comment type="function">
    <text evidence="8">This protein is involved in the repair of mismatches in DNA. It is possible that it carries out the mismatch recognition step. This protein has a weak ATPase activity.</text>
</comment>
<proteinExistence type="inferred from homology"/>
<dbReference type="InterPro" id="IPR027417">
    <property type="entry name" value="P-loop_NTPase"/>
</dbReference>
<dbReference type="Gene3D" id="1.10.1420.10">
    <property type="match status" value="2"/>
</dbReference>
<evidence type="ECO:0000256" key="7">
    <source>
        <dbReference type="ARBA" id="ARBA00023204"/>
    </source>
</evidence>
<dbReference type="NCBIfam" id="TIGR01070">
    <property type="entry name" value="mutS1"/>
    <property type="match status" value="1"/>
</dbReference>
<evidence type="ECO:0000256" key="9">
    <source>
        <dbReference type="NCBIfam" id="TIGR01070"/>
    </source>
</evidence>
<dbReference type="NCBIfam" id="NF003810">
    <property type="entry name" value="PRK05399.1"/>
    <property type="match status" value="1"/>
</dbReference>
<evidence type="ECO:0000256" key="6">
    <source>
        <dbReference type="ARBA" id="ARBA00023125"/>
    </source>
</evidence>
<dbReference type="Gene3D" id="3.30.420.110">
    <property type="entry name" value="MutS, connector domain"/>
    <property type="match status" value="1"/>
</dbReference>
<keyword evidence="7 10" id="KW-0234">DNA repair</keyword>
<dbReference type="FunFam" id="3.40.1170.10:FF:000001">
    <property type="entry name" value="DNA mismatch repair protein MutS"/>
    <property type="match status" value="1"/>
</dbReference>
<keyword evidence="6 10" id="KW-0238">DNA-binding</keyword>
<dbReference type="SUPFAM" id="SSF55271">
    <property type="entry name" value="DNA repair protein MutS, domain I"/>
    <property type="match status" value="1"/>
</dbReference>
<dbReference type="RefSeq" id="WP_148971437.1">
    <property type="nucleotide sequence ID" value="NZ_CP043316.1"/>
</dbReference>
<evidence type="ECO:0000313" key="13">
    <source>
        <dbReference type="Proteomes" id="UP000325004"/>
    </source>
</evidence>
<dbReference type="GO" id="GO:0140664">
    <property type="term" value="F:ATP-dependent DNA damage sensor activity"/>
    <property type="evidence" value="ECO:0007669"/>
    <property type="project" value="InterPro"/>
</dbReference>
<evidence type="ECO:0000256" key="8">
    <source>
        <dbReference type="ARBA" id="ARBA00024647"/>
    </source>
</evidence>
<dbReference type="Pfam" id="PF05188">
    <property type="entry name" value="MutS_II"/>
    <property type="match status" value="1"/>
</dbReference>
<dbReference type="InterPro" id="IPR045076">
    <property type="entry name" value="MutS"/>
</dbReference>
<feature type="domain" description="DNA mismatch repair proteins mutS family" evidence="11">
    <location>
        <begin position="692"/>
        <end position="708"/>
    </location>
</feature>
<dbReference type="PANTHER" id="PTHR11361:SF34">
    <property type="entry name" value="DNA MISMATCH REPAIR PROTEIN MSH1, MITOCHONDRIAL"/>
    <property type="match status" value="1"/>
</dbReference>
<dbReference type="Pfam" id="PF01624">
    <property type="entry name" value="MutS_I"/>
    <property type="match status" value="1"/>
</dbReference>
<protein>
    <recommendedName>
        <fullName evidence="2 9">DNA mismatch repair protein MutS</fullName>
    </recommendedName>
</protein>
<keyword evidence="3 10" id="KW-0547">Nucleotide-binding</keyword>
<accession>A0A5C0UF62</accession>
<dbReference type="PANTHER" id="PTHR11361">
    <property type="entry name" value="DNA MISMATCH REPAIR PROTEIN MUTS FAMILY MEMBER"/>
    <property type="match status" value="1"/>
</dbReference>
<dbReference type="Gene3D" id="3.40.50.300">
    <property type="entry name" value="P-loop containing nucleotide triphosphate hydrolases"/>
    <property type="match status" value="1"/>
</dbReference>
<evidence type="ECO:0000313" key="12">
    <source>
        <dbReference type="EMBL" id="QEK38321.1"/>
    </source>
</evidence>
<dbReference type="SUPFAM" id="SSF48334">
    <property type="entry name" value="DNA repair protein MutS, domain III"/>
    <property type="match status" value="1"/>
</dbReference>
<evidence type="ECO:0000259" key="11">
    <source>
        <dbReference type="PROSITE" id="PS00486"/>
    </source>
</evidence>
<dbReference type="Gene3D" id="3.40.1170.10">
    <property type="entry name" value="DNA repair protein MutS, domain I"/>
    <property type="match status" value="1"/>
</dbReference>
<dbReference type="InterPro" id="IPR007861">
    <property type="entry name" value="DNA_mismatch_repair_MutS_clamp"/>
</dbReference>
<keyword evidence="4 10" id="KW-0227">DNA damage</keyword>
<dbReference type="SMART" id="SM00533">
    <property type="entry name" value="MUTSd"/>
    <property type="match status" value="1"/>
</dbReference>